<dbReference type="GO" id="GO:0016787">
    <property type="term" value="F:hydrolase activity"/>
    <property type="evidence" value="ECO:0007669"/>
    <property type="project" value="UniProtKB-KW"/>
</dbReference>
<feature type="repeat" description="TPR" evidence="3">
    <location>
        <begin position="453"/>
        <end position="486"/>
    </location>
</feature>
<dbReference type="Pfam" id="PF00144">
    <property type="entry name" value="Beta-lactamase"/>
    <property type="match status" value="1"/>
</dbReference>
<dbReference type="InterPro" id="IPR001466">
    <property type="entry name" value="Beta-lactam-related"/>
</dbReference>
<evidence type="ECO:0000313" key="7">
    <source>
        <dbReference type="Proteomes" id="UP001597510"/>
    </source>
</evidence>
<organism evidence="6 7">
    <name type="scientific">Emticicia soli</name>
    <dbReference type="NCBI Taxonomy" id="2027878"/>
    <lineage>
        <taxon>Bacteria</taxon>
        <taxon>Pseudomonadati</taxon>
        <taxon>Bacteroidota</taxon>
        <taxon>Cytophagia</taxon>
        <taxon>Cytophagales</taxon>
        <taxon>Leadbetterellaceae</taxon>
        <taxon>Emticicia</taxon>
    </lineage>
</organism>
<gene>
    <name evidence="6" type="ORF">ACFSR2_02225</name>
</gene>
<dbReference type="Proteomes" id="UP001597510">
    <property type="component" value="Unassembled WGS sequence"/>
</dbReference>
<keyword evidence="7" id="KW-1185">Reference proteome</keyword>
<dbReference type="InterPro" id="IPR012338">
    <property type="entry name" value="Beta-lactam/transpept-like"/>
</dbReference>
<proteinExistence type="predicted"/>
<dbReference type="PANTHER" id="PTHR46825:SF11">
    <property type="entry name" value="PENICILLIN-BINDING PROTEIN 4"/>
    <property type="match status" value="1"/>
</dbReference>
<evidence type="ECO:0000256" key="2">
    <source>
        <dbReference type="ARBA" id="ARBA00023136"/>
    </source>
</evidence>
<dbReference type="SUPFAM" id="SSF48452">
    <property type="entry name" value="TPR-like"/>
    <property type="match status" value="1"/>
</dbReference>
<evidence type="ECO:0000259" key="5">
    <source>
        <dbReference type="Pfam" id="PF00144"/>
    </source>
</evidence>
<sequence length="499" mass="55467">MKKILLNLLLITFSIYTYAQNPIHQIDSLVAFRVADYELSGNVLVAEKGKIVYQKSNGIANSVTNKPVTSASAFHLASVSKLFTSIAILQLYEKGKLNLNDPVKKYVPELDNGAITISQLLSHTSGLADYQILEKPYSQDTSKIFTLIDIPLAINNDKNAFRSAPGEKWSYSNPGYNLLALIVEKISKTPFPDYLSKNIFKPAGMLHTYISTPLIKVDDPERVVGYDYLNFAPWVLQRADSLRQNHIELLHIDGLVGMGNVVSTSEDLLKFDRALYAGKIIKQSTLDKAFTPIRLNNGELAVTGWRNTTSYFGLGWCILKDSTYGKVVFHTGGMPGAVTAFIRNLSKDQTVVVLNNVTHRSTHGTAMSLMYLLNGGAVQTDKKSVANEFVRTLIKHDVNTAWARLNSIKADTAHFRLDEREMNMNGISMFFNNYKEKGVEVLRLNTVLFPNSANVYDSLAMALDASGDKPNAILMYKKVLEINPNLKSAINALEKLKSD</sequence>
<protein>
    <submittedName>
        <fullName evidence="6">Serine hydrolase</fullName>
    </submittedName>
</protein>
<dbReference type="InterPro" id="IPR050491">
    <property type="entry name" value="AmpC-like"/>
</dbReference>
<dbReference type="InterPro" id="IPR019734">
    <property type="entry name" value="TPR_rpt"/>
</dbReference>
<dbReference type="SUPFAM" id="SSF56601">
    <property type="entry name" value="beta-lactamase/transpeptidase-like"/>
    <property type="match status" value="1"/>
</dbReference>
<keyword evidence="6" id="KW-0378">Hydrolase</keyword>
<name>A0ABW5J4E4_9BACT</name>
<keyword evidence="4" id="KW-0732">Signal</keyword>
<accession>A0ABW5J4E4</accession>
<dbReference type="EMBL" id="JBHULC010000003">
    <property type="protein sequence ID" value="MFD2519681.1"/>
    <property type="molecule type" value="Genomic_DNA"/>
</dbReference>
<dbReference type="Gene3D" id="1.25.40.10">
    <property type="entry name" value="Tetratricopeptide repeat domain"/>
    <property type="match status" value="1"/>
</dbReference>
<feature type="signal peptide" evidence="4">
    <location>
        <begin position="1"/>
        <end position="19"/>
    </location>
</feature>
<comment type="caution">
    <text evidence="6">The sequence shown here is derived from an EMBL/GenBank/DDBJ whole genome shotgun (WGS) entry which is preliminary data.</text>
</comment>
<feature type="chain" id="PRO_5046794213" evidence="4">
    <location>
        <begin position="20"/>
        <end position="499"/>
    </location>
</feature>
<evidence type="ECO:0000313" key="6">
    <source>
        <dbReference type="EMBL" id="MFD2519681.1"/>
    </source>
</evidence>
<feature type="domain" description="Beta-lactamase-related" evidence="5">
    <location>
        <begin position="40"/>
        <end position="360"/>
    </location>
</feature>
<dbReference type="PROSITE" id="PS50005">
    <property type="entry name" value="TPR"/>
    <property type="match status" value="1"/>
</dbReference>
<evidence type="ECO:0000256" key="4">
    <source>
        <dbReference type="SAM" id="SignalP"/>
    </source>
</evidence>
<dbReference type="RefSeq" id="WP_340236473.1">
    <property type="nucleotide sequence ID" value="NZ_JBBEWC010000006.1"/>
</dbReference>
<dbReference type="Gene3D" id="3.40.710.10">
    <property type="entry name" value="DD-peptidase/beta-lactamase superfamily"/>
    <property type="match status" value="1"/>
</dbReference>
<evidence type="ECO:0000256" key="1">
    <source>
        <dbReference type="ARBA" id="ARBA00004370"/>
    </source>
</evidence>
<comment type="subcellular location">
    <subcellularLocation>
        <location evidence="1">Membrane</location>
    </subcellularLocation>
</comment>
<evidence type="ECO:0000256" key="3">
    <source>
        <dbReference type="PROSITE-ProRule" id="PRU00339"/>
    </source>
</evidence>
<keyword evidence="2" id="KW-0472">Membrane</keyword>
<keyword evidence="3" id="KW-0802">TPR repeat</keyword>
<reference evidence="7" key="1">
    <citation type="journal article" date="2019" name="Int. J. Syst. Evol. Microbiol.">
        <title>The Global Catalogue of Microorganisms (GCM) 10K type strain sequencing project: providing services to taxonomists for standard genome sequencing and annotation.</title>
        <authorList>
            <consortium name="The Broad Institute Genomics Platform"/>
            <consortium name="The Broad Institute Genome Sequencing Center for Infectious Disease"/>
            <person name="Wu L."/>
            <person name="Ma J."/>
        </authorList>
    </citation>
    <scope>NUCLEOTIDE SEQUENCE [LARGE SCALE GENOMIC DNA]</scope>
    <source>
        <strain evidence="7">KCTC 52344</strain>
    </source>
</reference>
<dbReference type="InterPro" id="IPR011990">
    <property type="entry name" value="TPR-like_helical_dom_sf"/>
</dbReference>
<dbReference type="PANTHER" id="PTHR46825">
    <property type="entry name" value="D-ALANYL-D-ALANINE-CARBOXYPEPTIDASE/ENDOPEPTIDASE AMPH"/>
    <property type="match status" value="1"/>
</dbReference>
<dbReference type="SMART" id="SM00028">
    <property type="entry name" value="TPR"/>
    <property type="match status" value="1"/>
</dbReference>